<dbReference type="Pfam" id="PF02458">
    <property type="entry name" value="Transferase"/>
    <property type="match status" value="1"/>
</dbReference>
<dbReference type="GO" id="GO:0016747">
    <property type="term" value="F:acyltransferase activity, transferring groups other than amino-acyl groups"/>
    <property type="evidence" value="ECO:0007669"/>
    <property type="project" value="UniProtKB-ARBA"/>
</dbReference>
<dbReference type="Proteomes" id="UP000653305">
    <property type="component" value="Unassembled WGS sequence"/>
</dbReference>
<name>A0A830B050_9LAMI</name>
<dbReference type="SUPFAM" id="SSF52777">
    <property type="entry name" value="CoA-dependent acyltransferases"/>
    <property type="match status" value="1"/>
</dbReference>
<dbReference type="Gene3D" id="3.30.559.10">
    <property type="entry name" value="Chloramphenicol acetyltransferase-like domain"/>
    <property type="match status" value="2"/>
</dbReference>
<dbReference type="OrthoDB" id="1862401at2759"/>
<dbReference type="InterPro" id="IPR051504">
    <property type="entry name" value="Plant_metabolite_acyltrans"/>
</dbReference>
<dbReference type="EMBL" id="BMAC01000014">
    <property type="protein sequence ID" value="GFP79926.1"/>
    <property type="molecule type" value="Genomic_DNA"/>
</dbReference>
<dbReference type="PANTHER" id="PTHR31625">
    <property type="match status" value="1"/>
</dbReference>
<keyword evidence="1 3" id="KW-0808">Transferase</keyword>
<evidence type="ECO:0000256" key="2">
    <source>
        <dbReference type="ARBA" id="ARBA00023315"/>
    </source>
</evidence>
<evidence type="ECO:0000313" key="3">
    <source>
        <dbReference type="EMBL" id="GFP79926.1"/>
    </source>
</evidence>
<evidence type="ECO:0000256" key="1">
    <source>
        <dbReference type="ARBA" id="ARBA00022679"/>
    </source>
</evidence>
<accession>A0A830B050</accession>
<sequence length="468" mass="51572">MTTTIVEQCQVAPSSGAPTEQLLKLLHLDILFLHYPPMKSLLFYSFQCSESHFLDTIVPNLKNSLSLTLKHFPPMAGKLVIPIKSDNNSMPVFQYVAGQDYFPLTIAVSNADFANLTGYHSRDNDQFHDFVPQLPPAAISDSSTVEFPVAAIQVTLFPNQGVSVGFTIHHAICDGANVVHFMQTWASINRFNEDDSHLLALGEKCLPFYERDVIRDGDRLAMESWSYMKTLLPTTTTTLSSAVSLPTHAIRATFVLSKAQIQKLKNLIPAGEDRVSSFTVACAHLWTCLARSAAAAGEEVADDEPEYFCFPVDCRRRLDPPLPDTYFGNCSKVVIADSTNGKLKGGEGFLAAADAIGEAIQKGLSDEKGIMDGSLKSFREFVEGIGKRMHSVGGSPRFDLYATDYGWGRPIKFDYIQGDNVGFFFFSKSRESQGGIEIGVSMPKAKMDVFAAFFNQGPTTTDMLWCKM</sequence>
<proteinExistence type="predicted"/>
<evidence type="ECO:0000313" key="4">
    <source>
        <dbReference type="Proteomes" id="UP000653305"/>
    </source>
</evidence>
<comment type="caution">
    <text evidence="3">The sequence shown here is derived from an EMBL/GenBank/DDBJ whole genome shotgun (WGS) entry which is preliminary data.</text>
</comment>
<keyword evidence="2 3" id="KW-0012">Acyltransferase</keyword>
<dbReference type="AlphaFoldDB" id="A0A830B050"/>
<dbReference type="InterPro" id="IPR023213">
    <property type="entry name" value="CAT-like_dom_sf"/>
</dbReference>
<reference evidence="3" key="1">
    <citation type="submission" date="2020-07" db="EMBL/GenBank/DDBJ databases">
        <title>Ethylene signaling mediates host invasion by parasitic plants.</title>
        <authorList>
            <person name="Yoshida S."/>
        </authorList>
    </citation>
    <scope>NUCLEOTIDE SEQUENCE</scope>
    <source>
        <strain evidence="3">Okayama</strain>
    </source>
</reference>
<organism evidence="3 4">
    <name type="scientific">Phtheirospermum japonicum</name>
    <dbReference type="NCBI Taxonomy" id="374723"/>
    <lineage>
        <taxon>Eukaryota</taxon>
        <taxon>Viridiplantae</taxon>
        <taxon>Streptophyta</taxon>
        <taxon>Embryophyta</taxon>
        <taxon>Tracheophyta</taxon>
        <taxon>Spermatophyta</taxon>
        <taxon>Magnoliopsida</taxon>
        <taxon>eudicotyledons</taxon>
        <taxon>Gunneridae</taxon>
        <taxon>Pentapetalae</taxon>
        <taxon>asterids</taxon>
        <taxon>lamiids</taxon>
        <taxon>Lamiales</taxon>
        <taxon>Orobanchaceae</taxon>
        <taxon>Orobanchaceae incertae sedis</taxon>
        <taxon>Phtheirospermum</taxon>
    </lineage>
</organism>
<protein>
    <submittedName>
        <fullName evidence="3">Anthocyanin 5-aromatic acyltransferase</fullName>
    </submittedName>
</protein>
<keyword evidence="4" id="KW-1185">Reference proteome</keyword>
<gene>
    <name evidence="3" type="ORF">PHJA_000136000</name>
</gene>